<keyword evidence="1" id="KW-1133">Transmembrane helix</keyword>
<keyword evidence="1" id="KW-0472">Membrane</keyword>
<organism evidence="2">
    <name type="scientific">termite gut metagenome</name>
    <dbReference type="NCBI Taxonomy" id="433724"/>
    <lineage>
        <taxon>unclassified sequences</taxon>
        <taxon>metagenomes</taxon>
        <taxon>organismal metagenomes</taxon>
    </lineage>
</organism>
<dbReference type="PANTHER" id="PTHR43185">
    <property type="entry name" value="FERROUS IRON TRANSPORT PROTEIN B"/>
    <property type="match status" value="1"/>
</dbReference>
<dbReference type="InterPro" id="IPR050860">
    <property type="entry name" value="FeoB_GTPase"/>
</dbReference>
<sequence>AKELVVSSLGVLYANDAETNATNLAQRMPITPLVAFGYMLFSLIYFPCIASFVAIKHESGSWKWAIFTAVYATVLAWIVSFAVYQIGSLFV</sequence>
<gene>
    <name evidence="2" type="ORF">EZS27_036828</name>
</gene>
<accession>A0A5J4PRH1</accession>
<feature type="transmembrane region" description="Helical" evidence="1">
    <location>
        <begin position="64"/>
        <end position="86"/>
    </location>
</feature>
<protein>
    <submittedName>
        <fullName evidence="2">Ferrous iron transport protein B</fullName>
    </submittedName>
</protein>
<proteinExistence type="predicted"/>
<dbReference type="PANTHER" id="PTHR43185:SF1">
    <property type="entry name" value="FE(2+) TRANSPORTER FEOB"/>
    <property type="match status" value="1"/>
</dbReference>
<keyword evidence="1" id="KW-0812">Transmembrane</keyword>
<dbReference type="EMBL" id="SNRY01006612">
    <property type="protein sequence ID" value="KAA6312196.1"/>
    <property type="molecule type" value="Genomic_DNA"/>
</dbReference>
<name>A0A5J4PRH1_9ZZZZ</name>
<evidence type="ECO:0000256" key="1">
    <source>
        <dbReference type="SAM" id="Phobius"/>
    </source>
</evidence>
<dbReference type="GO" id="GO:0005886">
    <property type="term" value="C:plasma membrane"/>
    <property type="evidence" value="ECO:0007669"/>
    <property type="project" value="TreeGrafter"/>
</dbReference>
<dbReference type="GO" id="GO:0015093">
    <property type="term" value="F:ferrous iron transmembrane transporter activity"/>
    <property type="evidence" value="ECO:0007669"/>
    <property type="project" value="TreeGrafter"/>
</dbReference>
<evidence type="ECO:0000313" key="2">
    <source>
        <dbReference type="EMBL" id="KAA6312196.1"/>
    </source>
</evidence>
<reference evidence="2" key="1">
    <citation type="submission" date="2019-03" db="EMBL/GenBank/DDBJ databases">
        <title>Single cell metagenomics reveals metabolic interactions within the superorganism composed of flagellate Streblomastix strix and complex community of Bacteroidetes bacteria on its surface.</title>
        <authorList>
            <person name="Treitli S.C."/>
            <person name="Kolisko M."/>
            <person name="Husnik F."/>
            <person name="Keeling P."/>
            <person name="Hampl V."/>
        </authorList>
    </citation>
    <scope>NUCLEOTIDE SEQUENCE</scope>
    <source>
        <strain evidence="2">STM</strain>
    </source>
</reference>
<comment type="caution">
    <text evidence="2">The sequence shown here is derived from an EMBL/GenBank/DDBJ whole genome shotgun (WGS) entry which is preliminary data.</text>
</comment>
<feature type="transmembrane region" description="Helical" evidence="1">
    <location>
        <begin position="33"/>
        <end position="55"/>
    </location>
</feature>
<dbReference type="AlphaFoldDB" id="A0A5J4PRH1"/>
<feature type="non-terminal residue" evidence="2">
    <location>
        <position position="1"/>
    </location>
</feature>